<name>A0ABV3BV87_9ACTN</name>
<dbReference type="EMBL" id="JBEYXV010000017">
    <property type="protein sequence ID" value="MEU6824936.1"/>
    <property type="molecule type" value="Genomic_DNA"/>
</dbReference>
<organism evidence="3 4">
    <name type="scientific">Streptomyces atriruber</name>
    <dbReference type="NCBI Taxonomy" id="545121"/>
    <lineage>
        <taxon>Bacteria</taxon>
        <taxon>Bacillati</taxon>
        <taxon>Actinomycetota</taxon>
        <taxon>Actinomycetes</taxon>
        <taxon>Kitasatosporales</taxon>
        <taxon>Streptomycetaceae</taxon>
        <taxon>Streptomyces</taxon>
    </lineage>
</organism>
<feature type="transmembrane region" description="Helical" evidence="2">
    <location>
        <begin position="68"/>
        <end position="87"/>
    </location>
</feature>
<feature type="region of interest" description="Disordered" evidence="1">
    <location>
        <begin position="337"/>
        <end position="372"/>
    </location>
</feature>
<keyword evidence="4" id="KW-1185">Reference proteome</keyword>
<accession>A0ABV3BV87</accession>
<evidence type="ECO:0000256" key="1">
    <source>
        <dbReference type="SAM" id="MobiDB-lite"/>
    </source>
</evidence>
<reference evidence="3 4" key="1">
    <citation type="submission" date="2024-06" db="EMBL/GenBank/DDBJ databases">
        <title>The Natural Products Discovery Center: Release of the First 8490 Sequenced Strains for Exploring Actinobacteria Biosynthetic Diversity.</title>
        <authorList>
            <person name="Kalkreuter E."/>
            <person name="Kautsar S.A."/>
            <person name="Yang D."/>
            <person name="Bader C.D."/>
            <person name="Teijaro C.N."/>
            <person name="Fluegel L."/>
            <person name="Davis C.M."/>
            <person name="Simpson J.R."/>
            <person name="Lauterbach L."/>
            <person name="Steele A.D."/>
            <person name="Gui C."/>
            <person name="Meng S."/>
            <person name="Li G."/>
            <person name="Viehrig K."/>
            <person name="Ye F."/>
            <person name="Su P."/>
            <person name="Kiefer A.F."/>
            <person name="Nichols A."/>
            <person name="Cepeda A.J."/>
            <person name="Yan W."/>
            <person name="Fan B."/>
            <person name="Jiang Y."/>
            <person name="Adhikari A."/>
            <person name="Zheng C.-J."/>
            <person name="Schuster L."/>
            <person name="Cowan T.M."/>
            <person name="Smanski M.J."/>
            <person name="Chevrette M.G."/>
            <person name="De Carvalho L.P.S."/>
            <person name="Shen B."/>
        </authorList>
    </citation>
    <scope>NUCLEOTIDE SEQUENCE [LARGE SCALE GENOMIC DNA]</scope>
    <source>
        <strain evidence="3 4">NPDC046838</strain>
    </source>
</reference>
<evidence type="ECO:0008006" key="5">
    <source>
        <dbReference type="Google" id="ProtNLM"/>
    </source>
</evidence>
<evidence type="ECO:0000313" key="3">
    <source>
        <dbReference type="EMBL" id="MEU6824936.1"/>
    </source>
</evidence>
<evidence type="ECO:0000313" key="4">
    <source>
        <dbReference type="Proteomes" id="UP001551176"/>
    </source>
</evidence>
<dbReference type="Proteomes" id="UP001551176">
    <property type="component" value="Unassembled WGS sequence"/>
</dbReference>
<keyword evidence="2" id="KW-0812">Transmembrane</keyword>
<comment type="caution">
    <text evidence="3">The sequence shown here is derived from an EMBL/GenBank/DDBJ whole genome shotgun (WGS) entry which is preliminary data.</text>
</comment>
<protein>
    <recommendedName>
        <fullName evidence="5">LPS export ABC transporter periplasmic protein LptC</fullName>
    </recommendedName>
</protein>
<gene>
    <name evidence="3" type="ORF">ABZ921_30270</name>
</gene>
<sequence>MGGPGDPPAGTPEGAPSGGEDEYRSVVFDESFVRAARLQEFSAQERMGDHTRAVRRRPGLHRTLSRQLLILVVLIAVAFGTAIYMGLRSPYQPPAVKRPEPLRMTVTPLAPTGRVPGSRSVSDLYAHSPAAELRVGAGGINLPPARRTSHFSDSQVMAALVTAKDYLVESALDPDVLTGGSPRDVRLLIDPEQYAQFDQSFARPEADGRHAATGWIVRFDPARTALADKRVRTEGTLRIVETDKNTLEVTSDHTFVYALRGAEHAASGASGASAKGADDERARASLFTVRRELHFRFDRDDLRMHRAEVLTSTTQAGPLACAAESASHLRPLLAGQKAKAGGPAGTDPYATGGTTPLCGSLAASAQPSLSAS</sequence>
<proteinExistence type="predicted"/>
<keyword evidence="2" id="KW-0472">Membrane</keyword>
<feature type="compositionally biased region" description="Low complexity" evidence="1">
    <location>
        <begin position="360"/>
        <end position="372"/>
    </location>
</feature>
<feature type="compositionally biased region" description="Pro residues" evidence="1">
    <location>
        <begin position="1"/>
        <end position="10"/>
    </location>
</feature>
<evidence type="ECO:0000256" key="2">
    <source>
        <dbReference type="SAM" id="Phobius"/>
    </source>
</evidence>
<feature type="region of interest" description="Disordered" evidence="1">
    <location>
        <begin position="1"/>
        <end position="21"/>
    </location>
</feature>
<keyword evidence="2" id="KW-1133">Transmembrane helix</keyword>
<dbReference type="RefSeq" id="WP_359354734.1">
    <property type="nucleotide sequence ID" value="NZ_JBEYXV010000017.1"/>
</dbReference>